<dbReference type="GO" id="GO:0043545">
    <property type="term" value="P:molybdopterin cofactor metabolic process"/>
    <property type="evidence" value="ECO:0007669"/>
    <property type="project" value="TreeGrafter"/>
</dbReference>
<dbReference type="InterPro" id="IPR000192">
    <property type="entry name" value="Aminotrans_V_dom"/>
</dbReference>
<name>A0A6G1HM78_9PEZI</name>
<protein>
    <submittedName>
        <fullName evidence="2">PLP-dependent transferase</fullName>
    </submittedName>
</protein>
<dbReference type="PANTHER" id="PTHR14237">
    <property type="entry name" value="MOLYBDOPTERIN COFACTOR SULFURASE MOSC"/>
    <property type="match status" value="1"/>
</dbReference>
<evidence type="ECO:0000313" key="2">
    <source>
        <dbReference type="EMBL" id="KAF2397014.1"/>
    </source>
</evidence>
<evidence type="ECO:0000313" key="3">
    <source>
        <dbReference type="Proteomes" id="UP000799640"/>
    </source>
</evidence>
<dbReference type="InterPro" id="IPR015424">
    <property type="entry name" value="PyrdxlP-dep_Trfase"/>
</dbReference>
<evidence type="ECO:0000259" key="1">
    <source>
        <dbReference type="Pfam" id="PF00266"/>
    </source>
</evidence>
<dbReference type="Proteomes" id="UP000799640">
    <property type="component" value="Unassembled WGS sequence"/>
</dbReference>
<dbReference type="InterPro" id="IPR015421">
    <property type="entry name" value="PyrdxlP-dep_Trfase_major"/>
</dbReference>
<organism evidence="2 3">
    <name type="scientific">Trichodelitschia bisporula</name>
    <dbReference type="NCBI Taxonomy" id="703511"/>
    <lineage>
        <taxon>Eukaryota</taxon>
        <taxon>Fungi</taxon>
        <taxon>Dikarya</taxon>
        <taxon>Ascomycota</taxon>
        <taxon>Pezizomycotina</taxon>
        <taxon>Dothideomycetes</taxon>
        <taxon>Dothideomycetes incertae sedis</taxon>
        <taxon>Phaeotrichales</taxon>
        <taxon>Phaeotrichaceae</taxon>
        <taxon>Trichodelitschia</taxon>
    </lineage>
</organism>
<dbReference type="Pfam" id="PF00266">
    <property type="entry name" value="Aminotran_5"/>
    <property type="match status" value="1"/>
</dbReference>
<gene>
    <name evidence="2" type="ORF">EJ06DRAFT_515949</name>
</gene>
<dbReference type="AlphaFoldDB" id="A0A6G1HM78"/>
<dbReference type="PANTHER" id="PTHR14237:SF80">
    <property type="entry name" value="MOLYBDENUM COFACTOR SULFURASE"/>
    <property type="match status" value="1"/>
</dbReference>
<accession>A0A6G1HM78</accession>
<dbReference type="GO" id="GO:0008265">
    <property type="term" value="F:molybdenum cofactor sulfurtransferase activity"/>
    <property type="evidence" value="ECO:0007669"/>
    <property type="project" value="TreeGrafter"/>
</dbReference>
<keyword evidence="2" id="KW-0808">Transferase</keyword>
<reference evidence="2" key="1">
    <citation type="journal article" date="2020" name="Stud. Mycol.">
        <title>101 Dothideomycetes genomes: a test case for predicting lifestyles and emergence of pathogens.</title>
        <authorList>
            <person name="Haridas S."/>
            <person name="Albert R."/>
            <person name="Binder M."/>
            <person name="Bloem J."/>
            <person name="Labutti K."/>
            <person name="Salamov A."/>
            <person name="Andreopoulos B."/>
            <person name="Baker S."/>
            <person name="Barry K."/>
            <person name="Bills G."/>
            <person name="Bluhm B."/>
            <person name="Cannon C."/>
            <person name="Castanera R."/>
            <person name="Culley D."/>
            <person name="Daum C."/>
            <person name="Ezra D."/>
            <person name="Gonzalez J."/>
            <person name="Henrissat B."/>
            <person name="Kuo A."/>
            <person name="Liang C."/>
            <person name="Lipzen A."/>
            <person name="Lutzoni F."/>
            <person name="Magnuson J."/>
            <person name="Mondo S."/>
            <person name="Nolan M."/>
            <person name="Ohm R."/>
            <person name="Pangilinan J."/>
            <person name="Park H.-J."/>
            <person name="Ramirez L."/>
            <person name="Alfaro M."/>
            <person name="Sun H."/>
            <person name="Tritt A."/>
            <person name="Yoshinaga Y."/>
            <person name="Zwiers L.-H."/>
            <person name="Turgeon B."/>
            <person name="Goodwin S."/>
            <person name="Spatafora J."/>
            <person name="Crous P."/>
            <person name="Grigoriev I."/>
        </authorList>
    </citation>
    <scope>NUCLEOTIDE SEQUENCE</scope>
    <source>
        <strain evidence="2">CBS 262.69</strain>
    </source>
</reference>
<dbReference type="OrthoDB" id="10264306at2759"/>
<dbReference type="Gene3D" id="3.40.640.10">
    <property type="entry name" value="Type I PLP-dependent aspartate aminotransferase-like (Major domain)"/>
    <property type="match status" value="1"/>
</dbReference>
<keyword evidence="3" id="KW-1185">Reference proteome</keyword>
<sequence length="505" mass="54350">MSALNDAIVAFRDTEYPQLKGKAYLDHAGSQLPAASFITAFASDLNTTLYGNPHSTSTPSHLAGARVDAIRARTLAFFNASPEDYDLVFVANATAAIRLVGECFRDHALRARKHAFWYAHHRDAHNSLIGIREFATEHHCFGDKDVEAWLSNPATKPSAAKPALFAYPGQSNMTGRRLPLDWPVRIRATYGNNAYTLLDAAALATTAPLNIDAIAPDFACVSFYKIFGYPDLGALIVRKASADILRHRTYFAGGTVDVVVSDPDTWHVKRKTLHEALEEGTVAFRSIVALGHALDTHKRLYGSMEAVSTHTAALTRGMHAALAGLRHGNGQPMVWIHNEATAMPGDAKTQGATVAFNVLHGDGTLVPYGDVEREADARGVYVRSGGMCNPGGVQKYLGWNGKAMKMVLKAGHGCATPIQVHEGKATGVVRASLGACSVQADVDALVKFLRSQYLEKAASTTTIYIATGAEAELESVSEMNEKATMGKVKRPVGWAKRVMGLAGIH</sequence>
<dbReference type="SUPFAM" id="SSF53383">
    <property type="entry name" value="PLP-dependent transferases"/>
    <property type="match status" value="1"/>
</dbReference>
<feature type="domain" description="Aminotransferase class V" evidence="1">
    <location>
        <begin position="24"/>
        <end position="389"/>
    </location>
</feature>
<proteinExistence type="predicted"/>
<dbReference type="EMBL" id="ML996705">
    <property type="protein sequence ID" value="KAF2397014.1"/>
    <property type="molecule type" value="Genomic_DNA"/>
</dbReference>